<proteinExistence type="predicted"/>
<reference evidence="2" key="1">
    <citation type="submission" date="2022-11" db="UniProtKB">
        <authorList>
            <consortium name="WormBaseParasite"/>
        </authorList>
    </citation>
    <scope>IDENTIFICATION</scope>
</reference>
<accession>A0AC34RE93</accession>
<dbReference type="Proteomes" id="UP000887576">
    <property type="component" value="Unplaced"/>
</dbReference>
<evidence type="ECO:0000313" key="2">
    <source>
        <dbReference type="WBParaSite" id="JU765_v2.g6166.t1"/>
    </source>
</evidence>
<name>A0AC34RE93_9BILA</name>
<sequence length="349" mass="40961">MVSNGTHALKEYKTVEIDLENDELIQKQTLSLIKDLRPNWKEDAIDFKTFTNGITNRVYRVSHKAQPEEHLVFRVYGKNTEKLIDRLRELETISRLEKLGIAAPLHAKFSNGIVCGYLEGETLDCTSVRNPHMIEKICEAMAKMHKIPLNENEEPFIFAKMRQFLNNLPKKYTCETKNLIFQKYFESNDLVEQFEHLRQILSELNTPVVFCHNDLLVNNILYDKNNDQINFIDYEYADANYQLFDIANHFCEYAGVDEPNYSLCPTKTEKFKFLEIYFSYFYDKKVDQSKIEQTLKILPFFEAAAHFFWAIWALVQSANSTIDFDYLKYAVIRHQMFAQIITKCKSVVG</sequence>
<evidence type="ECO:0000313" key="1">
    <source>
        <dbReference type="Proteomes" id="UP000887576"/>
    </source>
</evidence>
<dbReference type="WBParaSite" id="JU765_v2.g6166.t1">
    <property type="protein sequence ID" value="JU765_v2.g6166.t1"/>
    <property type="gene ID" value="JU765_v2.g6166"/>
</dbReference>
<protein>
    <submittedName>
        <fullName evidence="2">Ethanolamine kinase</fullName>
    </submittedName>
</protein>
<organism evidence="1 2">
    <name type="scientific">Panagrolaimus sp. JU765</name>
    <dbReference type="NCBI Taxonomy" id="591449"/>
    <lineage>
        <taxon>Eukaryota</taxon>
        <taxon>Metazoa</taxon>
        <taxon>Ecdysozoa</taxon>
        <taxon>Nematoda</taxon>
        <taxon>Chromadorea</taxon>
        <taxon>Rhabditida</taxon>
        <taxon>Tylenchina</taxon>
        <taxon>Panagrolaimomorpha</taxon>
        <taxon>Panagrolaimoidea</taxon>
        <taxon>Panagrolaimidae</taxon>
        <taxon>Panagrolaimus</taxon>
    </lineage>
</organism>